<comment type="caution">
    <text evidence="2">The sequence shown here is derived from an EMBL/GenBank/DDBJ whole genome shotgun (WGS) entry which is preliminary data.</text>
</comment>
<protein>
    <recommendedName>
        <fullName evidence="4">General secretion pathway GspH domain-containing protein</fullName>
    </recommendedName>
</protein>
<dbReference type="AlphaFoldDB" id="A0A1F7GDT6"/>
<dbReference type="EMBL" id="MFZG01000014">
    <property type="protein sequence ID" value="OGK17047.1"/>
    <property type="molecule type" value="Genomic_DNA"/>
</dbReference>
<keyword evidence="1" id="KW-0812">Transmembrane</keyword>
<dbReference type="SUPFAM" id="SSF54523">
    <property type="entry name" value="Pili subunits"/>
    <property type="match status" value="1"/>
</dbReference>
<proteinExistence type="predicted"/>
<keyword evidence="1" id="KW-1133">Transmembrane helix</keyword>
<evidence type="ECO:0000313" key="3">
    <source>
        <dbReference type="Proteomes" id="UP000177208"/>
    </source>
</evidence>
<accession>A0A1F7GDT6</accession>
<evidence type="ECO:0008006" key="4">
    <source>
        <dbReference type="Google" id="ProtNLM"/>
    </source>
</evidence>
<dbReference type="InterPro" id="IPR045584">
    <property type="entry name" value="Pilin-like"/>
</dbReference>
<dbReference type="InterPro" id="IPR012902">
    <property type="entry name" value="N_methyl_site"/>
</dbReference>
<organism evidence="2 3">
    <name type="scientific">Candidatus Roizmanbacteria bacterium RIFCSPHIGHO2_01_FULL_39_12c</name>
    <dbReference type="NCBI Taxonomy" id="1802031"/>
    <lineage>
        <taxon>Bacteria</taxon>
        <taxon>Candidatus Roizmaniibacteriota</taxon>
    </lineage>
</organism>
<feature type="transmembrane region" description="Helical" evidence="1">
    <location>
        <begin position="12"/>
        <end position="34"/>
    </location>
</feature>
<gene>
    <name evidence="2" type="ORF">A2774_01305</name>
</gene>
<sequence>MNNQQPTINNLGYTLIEILIVSSIIVIFSGILLASYNNFTQIKNLEQEVSFLADTLSLAKSKTQAADIELACSGVEEFGGYTVELDSSGYVMKQCCRDAISNNIGNCSAGLQSRQFASRIINLTGTVTIEFFPVSAGASMNTVTLKNEIIEKCSDITVLSSGIISAGNPYPC</sequence>
<keyword evidence="1" id="KW-0472">Membrane</keyword>
<name>A0A1F7GDT6_9BACT</name>
<dbReference type="NCBIfam" id="TIGR02532">
    <property type="entry name" value="IV_pilin_GFxxxE"/>
    <property type="match status" value="1"/>
</dbReference>
<evidence type="ECO:0000313" key="2">
    <source>
        <dbReference type="EMBL" id="OGK17047.1"/>
    </source>
</evidence>
<dbReference type="Proteomes" id="UP000177208">
    <property type="component" value="Unassembled WGS sequence"/>
</dbReference>
<evidence type="ECO:0000256" key="1">
    <source>
        <dbReference type="SAM" id="Phobius"/>
    </source>
</evidence>
<reference evidence="2 3" key="1">
    <citation type="journal article" date="2016" name="Nat. Commun.">
        <title>Thousands of microbial genomes shed light on interconnected biogeochemical processes in an aquifer system.</title>
        <authorList>
            <person name="Anantharaman K."/>
            <person name="Brown C.T."/>
            <person name="Hug L.A."/>
            <person name="Sharon I."/>
            <person name="Castelle C.J."/>
            <person name="Probst A.J."/>
            <person name="Thomas B.C."/>
            <person name="Singh A."/>
            <person name="Wilkins M.J."/>
            <person name="Karaoz U."/>
            <person name="Brodie E.L."/>
            <person name="Williams K.H."/>
            <person name="Hubbard S.S."/>
            <person name="Banfield J.F."/>
        </authorList>
    </citation>
    <scope>NUCLEOTIDE SEQUENCE [LARGE SCALE GENOMIC DNA]</scope>
</reference>